<feature type="transmembrane region" description="Helical" evidence="7">
    <location>
        <begin position="65"/>
        <end position="83"/>
    </location>
</feature>
<evidence type="ECO:0000313" key="10">
    <source>
        <dbReference type="Proteomes" id="UP000032633"/>
    </source>
</evidence>
<feature type="domain" description="EamA" evidence="8">
    <location>
        <begin position="3"/>
        <end position="134"/>
    </location>
</feature>
<feature type="transmembrane region" description="Helical" evidence="7">
    <location>
        <begin position="36"/>
        <end position="53"/>
    </location>
</feature>
<dbReference type="InterPro" id="IPR050638">
    <property type="entry name" value="AA-Vitamin_Transporters"/>
</dbReference>
<dbReference type="Proteomes" id="UP000032633">
    <property type="component" value="Chromosome"/>
</dbReference>
<dbReference type="GO" id="GO:0005886">
    <property type="term" value="C:plasma membrane"/>
    <property type="evidence" value="ECO:0007669"/>
    <property type="project" value="UniProtKB-SubCell"/>
</dbReference>
<dbReference type="HOGENOM" id="CLU_033863_5_1_9"/>
<dbReference type="SUPFAM" id="SSF103481">
    <property type="entry name" value="Multidrug resistance efflux transporter EmrE"/>
    <property type="match status" value="2"/>
</dbReference>
<evidence type="ECO:0000256" key="3">
    <source>
        <dbReference type="ARBA" id="ARBA00022475"/>
    </source>
</evidence>
<feature type="transmembrane region" description="Helical" evidence="7">
    <location>
        <begin position="117"/>
        <end position="138"/>
    </location>
</feature>
<comment type="subcellular location">
    <subcellularLocation>
        <location evidence="1">Cell membrane</location>
        <topology evidence="1">Multi-pass membrane protein</topology>
    </subcellularLocation>
</comment>
<dbReference type="KEGG" id="pbj:VN24_23450"/>
<organism evidence="9 10">
    <name type="scientific">Paenibacillus beijingensis</name>
    <dbReference type="NCBI Taxonomy" id="1126833"/>
    <lineage>
        <taxon>Bacteria</taxon>
        <taxon>Bacillati</taxon>
        <taxon>Bacillota</taxon>
        <taxon>Bacilli</taxon>
        <taxon>Bacillales</taxon>
        <taxon>Paenibacillaceae</taxon>
        <taxon>Paenibacillus</taxon>
    </lineage>
</organism>
<reference evidence="10" key="2">
    <citation type="submission" date="2015-03" db="EMBL/GenBank/DDBJ databases">
        <title>Genome sequence of Paenibacillus beijingensis strain DSM 24997T.</title>
        <authorList>
            <person name="Kwak Y."/>
            <person name="Shin J.-H."/>
        </authorList>
    </citation>
    <scope>NUCLEOTIDE SEQUENCE [LARGE SCALE GENOMIC DNA]</scope>
    <source>
        <strain evidence="10">DSM 24997</strain>
    </source>
</reference>
<feature type="transmembrane region" description="Helical" evidence="7">
    <location>
        <begin position="248"/>
        <end position="264"/>
    </location>
</feature>
<feature type="transmembrane region" description="Helical" evidence="7">
    <location>
        <begin position="270"/>
        <end position="288"/>
    </location>
</feature>
<protein>
    <submittedName>
        <fullName evidence="9">Transporter</fullName>
    </submittedName>
</protein>
<evidence type="ECO:0000256" key="2">
    <source>
        <dbReference type="ARBA" id="ARBA00007362"/>
    </source>
</evidence>
<dbReference type="PATRIC" id="fig|1126833.4.peg.5160"/>
<comment type="similarity">
    <text evidence="2">Belongs to the EamA transporter family.</text>
</comment>
<evidence type="ECO:0000256" key="1">
    <source>
        <dbReference type="ARBA" id="ARBA00004651"/>
    </source>
</evidence>
<feature type="domain" description="EamA" evidence="8">
    <location>
        <begin position="149"/>
        <end position="287"/>
    </location>
</feature>
<dbReference type="PANTHER" id="PTHR32322:SF18">
    <property type="entry name" value="S-ADENOSYLMETHIONINE_S-ADENOSYLHOMOCYSTEINE TRANSPORTER"/>
    <property type="match status" value="1"/>
</dbReference>
<feature type="transmembrane region" description="Helical" evidence="7">
    <location>
        <begin position="89"/>
        <end position="110"/>
    </location>
</feature>
<accession>A0A0D5NNX4</accession>
<dbReference type="STRING" id="1126833.VN24_23450"/>
<keyword evidence="3" id="KW-1003">Cell membrane</keyword>
<feature type="transmembrane region" description="Helical" evidence="7">
    <location>
        <begin position="187"/>
        <end position="206"/>
    </location>
</feature>
<dbReference type="InterPro" id="IPR037185">
    <property type="entry name" value="EmrE-like"/>
</dbReference>
<proteinExistence type="inferred from homology"/>
<dbReference type="AlphaFoldDB" id="A0A0D5NNX4"/>
<evidence type="ECO:0000256" key="7">
    <source>
        <dbReference type="SAM" id="Phobius"/>
    </source>
</evidence>
<reference evidence="9 10" key="1">
    <citation type="journal article" date="2015" name="J. Biotechnol.">
        <title>Complete genome sequence of Paenibacillus beijingensis 7188(T) (=DSM 24997(T)), a novel rhizobacterium from jujube garden soil.</title>
        <authorList>
            <person name="Kwak Y."/>
            <person name="Shin J.H."/>
        </authorList>
    </citation>
    <scope>NUCLEOTIDE SEQUENCE [LARGE SCALE GENOMIC DNA]</scope>
    <source>
        <strain evidence="9 10">DSM 24997</strain>
    </source>
</reference>
<dbReference type="Pfam" id="PF00892">
    <property type="entry name" value="EamA"/>
    <property type="match status" value="2"/>
</dbReference>
<feature type="transmembrane region" description="Helical" evidence="7">
    <location>
        <begin position="144"/>
        <end position="166"/>
    </location>
</feature>
<evidence type="ECO:0000313" key="9">
    <source>
        <dbReference type="EMBL" id="AJY76971.1"/>
    </source>
</evidence>
<dbReference type="RefSeq" id="WP_045672396.1">
    <property type="nucleotide sequence ID" value="NZ_CP011058.1"/>
</dbReference>
<name>A0A0D5NNX4_9BACL</name>
<keyword evidence="5 7" id="KW-1133">Transmembrane helix</keyword>
<dbReference type="OrthoDB" id="9812547at2"/>
<dbReference type="InterPro" id="IPR000620">
    <property type="entry name" value="EamA_dom"/>
</dbReference>
<evidence type="ECO:0000256" key="5">
    <source>
        <dbReference type="ARBA" id="ARBA00022989"/>
    </source>
</evidence>
<dbReference type="EMBL" id="CP011058">
    <property type="protein sequence ID" value="AJY76971.1"/>
    <property type="molecule type" value="Genomic_DNA"/>
</dbReference>
<feature type="transmembrane region" description="Helical" evidence="7">
    <location>
        <begin position="218"/>
        <end position="236"/>
    </location>
</feature>
<sequence>MIIFNYLLVCTIFGTTFLAIKIGVDASAPPFFSAGIRFFIAGLLLFVWSVWRKKAAFALLLRKEMLLTGIGLTFGTFSALYFAEQYVSSGIAAVLSATGPLIILILQSVVLRQQSTVTSAIGCIIGFAGVILLLLPTLTVAAGGWQVVGSIAILIGELFYASGALYSKKVIQRYPQSSPIALNATQMMYGGLLLLLLSAFTEHVQMTSLLSTSALGSLLYLIVIGSMIGHSLFYWLISKTNPVFPSTWLYVSPLIALVIGVLFYRETVTWVMALGAATIIAGTILANLDSLKQLVRKPRATVSSAAKGSFSLHKR</sequence>
<dbReference type="PANTHER" id="PTHR32322">
    <property type="entry name" value="INNER MEMBRANE TRANSPORTER"/>
    <property type="match status" value="1"/>
</dbReference>
<evidence type="ECO:0000259" key="8">
    <source>
        <dbReference type="Pfam" id="PF00892"/>
    </source>
</evidence>
<evidence type="ECO:0000256" key="6">
    <source>
        <dbReference type="ARBA" id="ARBA00023136"/>
    </source>
</evidence>
<keyword evidence="6 7" id="KW-0472">Membrane</keyword>
<gene>
    <name evidence="9" type="ORF">VN24_23450</name>
</gene>
<evidence type="ECO:0000256" key="4">
    <source>
        <dbReference type="ARBA" id="ARBA00022692"/>
    </source>
</evidence>
<keyword evidence="10" id="KW-1185">Reference proteome</keyword>
<keyword evidence="4 7" id="KW-0812">Transmembrane</keyword>